<dbReference type="EMBL" id="MCGO01000052">
    <property type="protein sequence ID" value="ORY37092.1"/>
    <property type="molecule type" value="Genomic_DNA"/>
</dbReference>
<dbReference type="Pfam" id="PF13349">
    <property type="entry name" value="DUF4097"/>
    <property type="match status" value="1"/>
</dbReference>
<proteinExistence type="predicted"/>
<dbReference type="OrthoDB" id="2137511at2759"/>
<evidence type="ECO:0000313" key="2">
    <source>
        <dbReference type="EMBL" id="ORY37092.1"/>
    </source>
</evidence>
<protein>
    <recommendedName>
        <fullName evidence="1">DUF4097 domain-containing protein</fullName>
    </recommendedName>
</protein>
<evidence type="ECO:0000313" key="3">
    <source>
        <dbReference type="Proteomes" id="UP000193642"/>
    </source>
</evidence>
<comment type="caution">
    <text evidence="2">The sequence shown here is derived from an EMBL/GenBank/DDBJ whole genome shotgun (WGS) entry which is preliminary data.</text>
</comment>
<reference evidence="2 3" key="1">
    <citation type="submission" date="2016-07" db="EMBL/GenBank/DDBJ databases">
        <title>Pervasive Adenine N6-methylation of Active Genes in Fungi.</title>
        <authorList>
            <consortium name="DOE Joint Genome Institute"/>
            <person name="Mondo S.J."/>
            <person name="Dannebaum R.O."/>
            <person name="Kuo R.C."/>
            <person name="Labutti K."/>
            <person name="Haridas S."/>
            <person name="Kuo A."/>
            <person name="Salamov A."/>
            <person name="Ahrendt S.R."/>
            <person name="Lipzen A."/>
            <person name="Sullivan W."/>
            <person name="Andreopoulos W.B."/>
            <person name="Clum A."/>
            <person name="Lindquist E."/>
            <person name="Daum C."/>
            <person name="Ramamoorthy G.K."/>
            <person name="Gryganskyi A."/>
            <person name="Culley D."/>
            <person name="Magnuson J.K."/>
            <person name="James T.Y."/>
            <person name="O'Malley M.A."/>
            <person name="Stajich J.E."/>
            <person name="Spatafora J.W."/>
            <person name="Visel A."/>
            <person name="Grigoriev I.V."/>
        </authorList>
    </citation>
    <scope>NUCLEOTIDE SEQUENCE [LARGE SCALE GENOMIC DNA]</scope>
    <source>
        <strain evidence="2 3">JEL800</strain>
    </source>
</reference>
<evidence type="ECO:0000259" key="1">
    <source>
        <dbReference type="Pfam" id="PF13349"/>
    </source>
</evidence>
<feature type="domain" description="DUF4097" evidence="1">
    <location>
        <begin position="10"/>
        <end position="170"/>
    </location>
</feature>
<dbReference type="Proteomes" id="UP000193642">
    <property type="component" value="Unassembled WGS sequence"/>
</dbReference>
<gene>
    <name evidence="2" type="ORF">BCR33DRAFT_721724</name>
</gene>
<name>A0A1Y2BQR3_9FUNG</name>
<sequence>MYYHTQGPTEVQYSVADPSEKNLVVITQNKRSLILTNDFPEGTYYLPWYSVPATKSPPKVVLYVTVPEGLQSFTLNGNVCSLDWRGPALERGFSATIHTGSVRAPNLTAGTVDAKTSMGSVDITALKAKKVDLSVGTGSISAKSRKFEGKVTAHTSVGSCSVEGTTVTSGSAYTRVNGGSEGFVGREGSSGAFKAAVGVGSVTLQF</sequence>
<keyword evidence="3" id="KW-1185">Reference proteome</keyword>
<organism evidence="2 3">
    <name type="scientific">Rhizoclosmatium globosum</name>
    <dbReference type="NCBI Taxonomy" id="329046"/>
    <lineage>
        <taxon>Eukaryota</taxon>
        <taxon>Fungi</taxon>
        <taxon>Fungi incertae sedis</taxon>
        <taxon>Chytridiomycota</taxon>
        <taxon>Chytridiomycota incertae sedis</taxon>
        <taxon>Chytridiomycetes</taxon>
        <taxon>Chytridiales</taxon>
        <taxon>Chytriomycetaceae</taxon>
        <taxon>Rhizoclosmatium</taxon>
    </lineage>
</organism>
<dbReference type="InterPro" id="IPR025164">
    <property type="entry name" value="Toastrack_DUF4097"/>
</dbReference>
<accession>A0A1Y2BQR3</accession>
<dbReference type="AlphaFoldDB" id="A0A1Y2BQR3"/>